<proteinExistence type="predicted"/>
<dbReference type="Proteomes" id="UP000286071">
    <property type="component" value="Unassembled WGS sequence"/>
</dbReference>
<dbReference type="AlphaFoldDB" id="A0A423H3C8"/>
<comment type="caution">
    <text evidence="1">The sequence shown here is derived from an EMBL/GenBank/DDBJ whole genome shotgun (WGS) entry which is preliminary data.</text>
</comment>
<dbReference type="EMBL" id="MOBJ01000014">
    <property type="protein sequence ID" value="RON06742.1"/>
    <property type="molecule type" value="Genomic_DNA"/>
</dbReference>
<protein>
    <submittedName>
        <fullName evidence="1">Uncharacterized protein</fullName>
    </submittedName>
</protein>
<evidence type="ECO:0000313" key="1">
    <source>
        <dbReference type="EMBL" id="RON06742.1"/>
    </source>
</evidence>
<organism evidence="1 2">
    <name type="scientific">Pseudomonas brassicacearum</name>
    <dbReference type="NCBI Taxonomy" id="930166"/>
    <lineage>
        <taxon>Bacteria</taxon>
        <taxon>Pseudomonadati</taxon>
        <taxon>Pseudomonadota</taxon>
        <taxon>Gammaproteobacteria</taxon>
        <taxon>Pseudomonadales</taxon>
        <taxon>Pseudomonadaceae</taxon>
        <taxon>Pseudomonas</taxon>
    </lineage>
</organism>
<accession>A0A423H3C8</accession>
<name>A0A423H3C8_9PSED</name>
<gene>
    <name evidence="1" type="ORF">BK659_20890</name>
</gene>
<reference evidence="1 2" key="1">
    <citation type="submission" date="2016-10" db="EMBL/GenBank/DDBJ databases">
        <title>Comparative genome analysis of multiple Pseudomonas spp. focuses on biocontrol and plant growth promoting traits.</title>
        <authorList>
            <person name="Tao X.-Y."/>
            <person name="Taylor C.G."/>
        </authorList>
    </citation>
    <scope>NUCLEOTIDE SEQUENCE [LARGE SCALE GENOMIC DNA]</scope>
    <source>
        <strain evidence="1 2">48H11</strain>
    </source>
</reference>
<evidence type="ECO:0000313" key="2">
    <source>
        <dbReference type="Proteomes" id="UP000286071"/>
    </source>
</evidence>
<sequence>MRVSQHTAQASEKALLSTRLYLFDIGVLLISGATQMVDLKIDCGVRSAVSQLYDMATMPRRIFGNGLMTNRTQAALLSSDVI</sequence>